<comment type="cofactor">
    <cofactor evidence="1">
        <name>a divalent metal cation</name>
        <dbReference type="ChEBI" id="CHEBI:60240"/>
    </cofactor>
</comment>
<protein>
    <submittedName>
        <fullName evidence="4">Transposase</fullName>
    </submittedName>
</protein>
<gene>
    <name evidence="4" type="ORF">GCM10007147_44050</name>
</gene>
<dbReference type="Proteomes" id="UP000654947">
    <property type="component" value="Unassembled WGS sequence"/>
</dbReference>
<name>A0A918XKX3_9ACTN</name>
<dbReference type="RefSeq" id="WP_193518655.1">
    <property type="nucleotide sequence ID" value="NZ_BMXL01000040.1"/>
</dbReference>
<dbReference type="GO" id="GO:0046872">
    <property type="term" value="F:metal ion binding"/>
    <property type="evidence" value="ECO:0007669"/>
    <property type="project" value="UniProtKB-KW"/>
</dbReference>
<keyword evidence="2" id="KW-0479">Metal-binding</keyword>
<dbReference type="AlphaFoldDB" id="A0A918XKX3"/>
<comment type="caution">
    <text evidence="4">The sequence shown here is derived from an EMBL/GenBank/DDBJ whole genome shotgun (WGS) entry which is preliminary data.</text>
</comment>
<evidence type="ECO:0000259" key="3">
    <source>
        <dbReference type="Pfam" id="PF13359"/>
    </source>
</evidence>
<organism evidence="4 5">
    <name type="scientific">Nocardiopsis kunsanensis</name>
    <dbReference type="NCBI Taxonomy" id="141693"/>
    <lineage>
        <taxon>Bacteria</taxon>
        <taxon>Bacillati</taxon>
        <taxon>Actinomycetota</taxon>
        <taxon>Actinomycetes</taxon>
        <taxon>Streptosporangiales</taxon>
        <taxon>Nocardiopsidaceae</taxon>
        <taxon>Nocardiopsis</taxon>
    </lineage>
</organism>
<evidence type="ECO:0000256" key="1">
    <source>
        <dbReference type="ARBA" id="ARBA00001968"/>
    </source>
</evidence>
<proteinExistence type="predicted"/>
<evidence type="ECO:0000313" key="4">
    <source>
        <dbReference type="EMBL" id="GHD36595.1"/>
    </source>
</evidence>
<evidence type="ECO:0000256" key="2">
    <source>
        <dbReference type="ARBA" id="ARBA00022723"/>
    </source>
</evidence>
<sequence length="268" mass="29459">MVPYSATLDVPRHTIEFLARHLAAHRRMIGTPQGSRTLGPFRQALFALRWFREAGNVHRLARDAHIFQATGYRYLHEAIDVLADQAPDLHHVLHQCKEQGLGHVILDGTLIDCDRVAGTNDNGNDAWYSGKAKHFAGNVQFLAAPDGTPLWISDVEPGSRHDLTCARVHTLPALYPAAAQGLPTLADVGYLGSGIGVHTPLRPHPDIPSPMTSDNRAHNRLLRCVRALGERAAAELKQRWRALKHITLSPSRIGAIAQAALVLNNAWK</sequence>
<reference evidence="4 5" key="1">
    <citation type="journal article" date="2014" name="Int. J. Syst. Evol. Microbiol.">
        <title>Complete genome sequence of Corynebacterium casei LMG S-19264T (=DSM 44701T), isolated from a smear-ripened cheese.</title>
        <authorList>
            <consortium name="US DOE Joint Genome Institute (JGI-PGF)"/>
            <person name="Walter F."/>
            <person name="Albersmeier A."/>
            <person name="Kalinowski J."/>
            <person name="Ruckert C."/>
        </authorList>
    </citation>
    <scope>NUCLEOTIDE SEQUENCE [LARGE SCALE GENOMIC DNA]</scope>
    <source>
        <strain evidence="4 5">KCTC 19473</strain>
    </source>
</reference>
<dbReference type="Pfam" id="PF13359">
    <property type="entry name" value="DDE_Tnp_4"/>
    <property type="match status" value="1"/>
</dbReference>
<evidence type="ECO:0000313" key="5">
    <source>
        <dbReference type="Proteomes" id="UP000654947"/>
    </source>
</evidence>
<accession>A0A918XKX3</accession>
<dbReference type="InterPro" id="IPR027806">
    <property type="entry name" value="HARBI1_dom"/>
</dbReference>
<feature type="domain" description="DDE Tnp4" evidence="3">
    <location>
        <begin position="106"/>
        <end position="265"/>
    </location>
</feature>
<keyword evidence="5" id="KW-1185">Reference proteome</keyword>
<dbReference type="EMBL" id="BMXL01000040">
    <property type="protein sequence ID" value="GHD36595.1"/>
    <property type="molecule type" value="Genomic_DNA"/>
</dbReference>